<gene>
    <name evidence="2" type="ORF">QE152_g9654</name>
</gene>
<organism evidence="2 3">
    <name type="scientific">Popillia japonica</name>
    <name type="common">Japanese beetle</name>
    <dbReference type="NCBI Taxonomy" id="7064"/>
    <lineage>
        <taxon>Eukaryota</taxon>
        <taxon>Metazoa</taxon>
        <taxon>Ecdysozoa</taxon>
        <taxon>Arthropoda</taxon>
        <taxon>Hexapoda</taxon>
        <taxon>Insecta</taxon>
        <taxon>Pterygota</taxon>
        <taxon>Neoptera</taxon>
        <taxon>Endopterygota</taxon>
        <taxon>Coleoptera</taxon>
        <taxon>Polyphaga</taxon>
        <taxon>Scarabaeiformia</taxon>
        <taxon>Scarabaeidae</taxon>
        <taxon>Rutelinae</taxon>
        <taxon>Popillia</taxon>
    </lineage>
</organism>
<dbReference type="EMBL" id="JASPKY010000084">
    <property type="protein sequence ID" value="KAK9738675.1"/>
    <property type="molecule type" value="Genomic_DNA"/>
</dbReference>
<dbReference type="Proteomes" id="UP001458880">
    <property type="component" value="Unassembled WGS sequence"/>
</dbReference>
<evidence type="ECO:0000313" key="2">
    <source>
        <dbReference type="EMBL" id="KAK9738675.1"/>
    </source>
</evidence>
<feature type="transmembrane region" description="Helical" evidence="1">
    <location>
        <begin position="6"/>
        <end position="26"/>
    </location>
</feature>
<sequence length="82" mass="9127">MKGSRVWIWLGLGYNVCVPSFYVSTYKKFCFNLFLKLLITTIGSEGYISLSSNVDSLHIGVAKSNLIPKSLSGSIDDLYRIS</sequence>
<keyword evidence="3" id="KW-1185">Reference proteome</keyword>
<accession>A0AAW1LXQ2</accession>
<reference evidence="2 3" key="1">
    <citation type="journal article" date="2024" name="BMC Genomics">
        <title>De novo assembly and annotation of Popillia japonica's genome with initial clues to its potential as an invasive pest.</title>
        <authorList>
            <person name="Cucini C."/>
            <person name="Boschi S."/>
            <person name="Funari R."/>
            <person name="Cardaioli E."/>
            <person name="Iannotti N."/>
            <person name="Marturano G."/>
            <person name="Paoli F."/>
            <person name="Bruttini M."/>
            <person name="Carapelli A."/>
            <person name="Frati F."/>
            <person name="Nardi F."/>
        </authorList>
    </citation>
    <scope>NUCLEOTIDE SEQUENCE [LARGE SCALE GENOMIC DNA]</scope>
    <source>
        <strain evidence="2">DMR45628</strain>
    </source>
</reference>
<dbReference type="AlphaFoldDB" id="A0AAW1LXQ2"/>
<proteinExistence type="predicted"/>
<evidence type="ECO:0000256" key="1">
    <source>
        <dbReference type="SAM" id="Phobius"/>
    </source>
</evidence>
<keyword evidence="1" id="KW-1133">Transmembrane helix</keyword>
<protein>
    <submittedName>
        <fullName evidence="2">Uncharacterized protein</fullName>
    </submittedName>
</protein>
<keyword evidence="1" id="KW-0812">Transmembrane</keyword>
<name>A0AAW1LXQ2_POPJA</name>
<keyword evidence="1" id="KW-0472">Membrane</keyword>
<evidence type="ECO:0000313" key="3">
    <source>
        <dbReference type="Proteomes" id="UP001458880"/>
    </source>
</evidence>
<comment type="caution">
    <text evidence="2">The sequence shown here is derived from an EMBL/GenBank/DDBJ whole genome shotgun (WGS) entry which is preliminary data.</text>
</comment>